<comment type="similarity">
    <text evidence="1">Belongs to the HupJ family.</text>
</comment>
<dbReference type="InterPro" id="IPR023994">
    <property type="entry name" value="NiFe-hyd_HybE"/>
</dbReference>
<protein>
    <submittedName>
        <fullName evidence="2">[NiFe]-hydrogenase assembly, chaperone, HybE</fullName>
    </submittedName>
</protein>
<comment type="caution">
    <text evidence="2">The sequence shown here is derived from an EMBL/GenBank/DDBJ whole genome shotgun (WGS) entry which is preliminary data.</text>
</comment>
<dbReference type="OrthoDB" id="6163010at2"/>
<evidence type="ECO:0000256" key="1">
    <source>
        <dbReference type="ARBA" id="ARBA00006532"/>
    </source>
</evidence>
<accession>A0A3S0Y0W9</accession>
<sequence length="145" mass="16438">MRTLTAQEYERLAELASHYRDTHLRSMKLADHYNPRLGVDALCFQPWQGKYASLLVGALITPCAMWLVAVPSNIEHEPMGKTLYLCFPSGHYSLSCEQLPNGSKLYKRVVLESLSDLESMQEAARLAQRMMMQLMVSDKSSPEVD</sequence>
<name>A0A3S0Y0W9_9GAMM</name>
<dbReference type="InterPro" id="IPR038530">
    <property type="entry name" value="NiFe-hyd_HybE_sf"/>
</dbReference>
<dbReference type="EMBL" id="RZHG01000028">
    <property type="protein sequence ID" value="RUR27290.1"/>
    <property type="molecule type" value="Genomic_DNA"/>
</dbReference>
<organism evidence="2 3">
    <name type="scientific">Vreelandella andesensis</name>
    <dbReference type="NCBI Taxonomy" id="447567"/>
    <lineage>
        <taxon>Bacteria</taxon>
        <taxon>Pseudomonadati</taxon>
        <taxon>Pseudomonadota</taxon>
        <taxon>Gammaproteobacteria</taxon>
        <taxon>Oceanospirillales</taxon>
        <taxon>Halomonadaceae</taxon>
        <taxon>Vreelandella</taxon>
    </lineage>
</organism>
<dbReference type="AlphaFoldDB" id="A0A3S0Y0W9"/>
<evidence type="ECO:0000313" key="2">
    <source>
        <dbReference type="EMBL" id="RUR27290.1"/>
    </source>
</evidence>
<dbReference type="Pfam" id="PF11939">
    <property type="entry name" value="NiFe-hyd_HybE"/>
    <property type="match status" value="1"/>
</dbReference>
<keyword evidence="3" id="KW-1185">Reference proteome</keyword>
<evidence type="ECO:0000313" key="3">
    <source>
        <dbReference type="Proteomes" id="UP000287336"/>
    </source>
</evidence>
<dbReference type="RefSeq" id="WP_126948791.1">
    <property type="nucleotide sequence ID" value="NZ_RZHG01000028.1"/>
</dbReference>
<dbReference type="Gene3D" id="3.30.1460.40">
    <property type="entry name" value="[NiFe]-hydrogenase assembly chaperone, HybE"/>
    <property type="match status" value="1"/>
</dbReference>
<dbReference type="Proteomes" id="UP000287336">
    <property type="component" value="Unassembled WGS sequence"/>
</dbReference>
<reference evidence="2 3" key="1">
    <citation type="submission" date="2018-12" db="EMBL/GenBank/DDBJ databases">
        <title>three novel Halomonas strain isolated from plants.</title>
        <authorList>
            <person name="Sun C."/>
        </authorList>
    </citation>
    <scope>NUCLEOTIDE SEQUENCE [LARGE SCALE GENOMIC DNA]</scope>
    <source>
        <strain evidence="2 3">DSM 19434</strain>
    </source>
</reference>
<gene>
    <name evidence="2" type="primary">hybE</name>
    <name evidence="2" type="ORF">ELY33_15420</name>
</gene>
<proteinExistence type="inferred from homology"/>